<sequence>MELVKWLSFRKAEGFLGRKKVMVGGNKMELQIETHKLRWILFSLTLQLLEPDRTARLIKKGKGPRRNSKNGSMDAEPRVNIFSVTSLADKLEHMVEGSSLLCGDGGSESSFVKPKDITTAVTAEVVISGHKRIPSRTSIPVQRTIKGMQVSGLPQLVLSKRPQSSSQLLH</sequence>
<dbReference type="OrthoDB" id="10648137at2759"/>
<dbReference type="EMBL" id="ML121528">
    <property type="protein sequence ID" value="RPB29139.1"/>
    <property type="molecule type" value="Genomic_DNA"/>
</dbReference>
<gene>
    <name evidence="1" type="ORF">L211DRAFT_259824</name>
</gene>
<protein>
    <submittedName>
        <fullName evidence="1">Uncharacterized protein</fullName>
    </submittedName>
</protein>
<name>A0A3N4M5T4_9PEZI</name>
<reference evidence="1 2" key="1">
    <citation type="journal article" date="2018" name="Nat. Ecol. Evol.">
        <title>Pezizomycetes genomes reveal the molecular basis of ectomycorrhizal truffle lifestyle.</title>
        <authorList>
            <person name="Murat C."/>
            <person name="Payen T."/>
            <person name="Noel B."/>
            <person name="Kuo A."/>
            <person name="Morin E."/>
            <person name="Chen J."/>
            <person name="Kohler A."/>
            <person name="Krizsan K."/>
            <person name="Balestrini R."/>
            <person name="Da Silva C."/>
            <person name="Montanini B."/>
            <person name="Hainaut M."/>
            <person name="Levati E."/>
            <person name="Barry K.W."/>
            <person name="Belfiori B."/>
            <person name="Cichocki N."/>
            <person name="Clum A."/>
            <person name="Dockter R.B."/>
            <person name="Fauchery L."/>
            <person name="Guy J."/>
            <person name="Iotti M."/>
            <person name="Le Tacon F."/>
            <person name="Lindquist E.A."/>
            <person name="Lipzen A."/>
            <person name="Malagnac F."/>
            <person name="Mello A."/>
            <person name="Molinier V."/>
            <person name="Miyauchi S."/>
            <person name="Poulain J."/>
            <person name="Riccioni C."/>
            <person name="Rubini A."/>
            <person name="Sitrit Y."/>
            <person name="Splivallo R."/>
            <person name="Traeger S."/>
            <person name="Wang M."/>
            <person name="Zifcakova L."/>
            <person name="Wipf D."/>
            <person name="Zambonelli A."/>
            <person name="Paolocci F."/>
            <person name="Nowrousian M."/>
            <person name="Ottonello S."/>
            <person name="Baldrian P."/>
            <person name="Spatafora J.W."/>
            <person name="Henrissat B."/>
            <person name="Nagy L.G."/>
            <person name="Aury J.M."/>
            <person name="Wincker P."/>
            <person name="Grigoriev I.V."/>
            <person name="Bonfante P."/>
            <person name="Martin F.M."/>
        </authorList>
    </citation>
    <scope>NUCLEOTIDE SEQUENCE [LARGE SCALE GENOMIC DNA]</scope>
    <source>
        <strain evidence="1 2">ATCC MYA-4762</strain>
    </source>
</reference>
<evidence type="ECO:0000313" key="1">
    <source>
        <dbReference type="EMBL" id="RPB29139.1"/>
    </source>
</evidence>
<accession>A0A3N4M5T4</accession>
<dbReference type="AlphaFoldDB" id="A0A3N4M5T4"/>
<proteinExistence type="predicted"/>
<evidence type="ECO:0000313" key="2">
    <source>
        <dbReference type="Proteomes" id="UP000267821"/>
    </source>
</evidence>
<keyword evidence="2" id="KW-1185">Reference proteome</keyword>
<organism evidence="1 2">
    <name type="scientific">Terfezia boudieri ATCC MYA-4762</name>
    <dbReference type="NCBI Taxonomy" id="1051890"/>
    <lineage>
        <taxon>Eukaryota</taxon>
        <taxon>Fungi</taxon>
        <taxon>Dikarya</taxon>
        <taxon>Ascomycota</taxon>
        <taxon>Pezizomycotina</taxon>
        <taxon>Pezizomycetes</taxon>
        <taxon>Pezizales</taxon>
        <taxon>Pezizaceae</taxon>
        <taxon>Terfezia</taxon>
    </lineage>
</organism>
<dbReference type="InParanoid" id="A0A3N4M5T4"/>
<dbReference type="Proteomes" id="UP000267821">
    <property type="component" value="Unassembled WGS sequence"/>
</dbReference>